<gene>
    <name evidence="2" type="ORF">TDUB1175_LOCUS651</name>
</gene>
<proteinExistence type="predicted"/>
<organism evidence="2">
    <name type="scientific">Pseudictyota dubia</name>
    <dbReference type="NCBI Taxonomy" id="2749911"/>
    <lineage>
        <taxon>Eukaryota</taxon>
        <taxon>Sar</taxon>
        <taxon>Stramenopiles</taxon>
        <taxon>Ochrophyta</taxon>
        <taxon>Bacillariophyta</taxon>
        <taxon>Mediophyceae</taxon>
        <taxon>Biddulphiophycidae</taxon>
        <taxon>Eupodiscales</taxon>
        <taxon>Odontellaceae</taxon>
        <taxon>Pseudictyota</taxon>
    </lineage>
</organism>
<evidence type="ECO:0000313" key="2">
    <source>
        <dbReference type="EMBL" id="CAD8291693.1"/>
    </source>
</evidence>
<name>A0A7R9VE43_9STRA</name>
<accession>A0A7R9VE43</accession>
<dbReference type="EMBL" id="HBED01001269">
    <property type="protein sequence ID" value="CAD8291693.1"/>
    <property type="molecule type" value="Transcribed_RNA"/>
</dbReference>
<sequence length="306" mass="32643">MGEMKAPLDRKAYTSVSTTTGGEYEGGRLLTAPAHQAPPETNDMIWDDDFFDGDSEVLAVFDFDYVTMEDFYTSTGWAYLLGTMIYPPVFVLAVAGLTPCFLKRNVQWNVRAQHVAITRDGIRFVRDRRKTCWGLPCTDAGRSSKTVPFDKITDCDIEEPAGATCICIKNVLATVNIDTASSGGPQKELRISGLKDPHSFKKLVWAMKRLNAQQIAAVASTGGAAAFPLGGSSASAPPVPASIIRDGGDNAGGDGGDAASVAVLLREIRDELRELRKAGQANGSVGASVASVVDGIELHEVDKKGE</sequence>
<keyword evidence="1" id="KW-0812">Transmembrane</keyword>
<evidence type="ECO:0000256" key="1">
    <source>
        <dbReference type="SAM" id="Phobius"/>
    </source>
</evidence>
<keyword evidence="1" id="KW-1133">Transmembrane helix</keyword>
<dbReference type="AlphaFoldDB" id="A0A7R9VE43"/>
<evidence type="ECO:0008006" key="3">
    <source>
        <dbReference type="Google" id="ProtNLM"/>
    </source>
</evidence>
<reference evidence="2" key="1">
    <citation type="submission" date="2021-01" db="EMBL/GenBank/DDBJ databases">
        <authorList>
            <person name="Corre E."/>
            <person name="Pelletier E."/>
            <person name="Niang G."/>
            <person name="Scheremetjew M."/>
            <person name="Finn R."/>
            <person name="Kale V."/>
            <person name="Holt S."/>
            <person name="Cochrane G."/>
            <person name="Meng A."/>
            <person name="Brown T."/>
            <person name="Cohen L."/>
        </authorList>
    </citation>
    <scope>NUCLEOTIDE SEQUENCE</scope>
    <source>
        <strain evidence="2">CCMP147</strain>
    </source>
</reference>
<keyword evidence="1" id="KW-0472">Membrane</keyword>
<protein>
    <recommendedName>
        <fullName evidence="3">DUF304 domain-containing protein</fullName>
    </recommendedName>
</protein>
<feature type="transmembrane region" description="Helical" evidence="1">
    <location>
        <begin position="77"/>
        <end position="102"/>
    </location>
</feature>